<dbReference type="InterPro" id="IPR015424">
    <property type="entry name" value="PyrdxlP-dep_Trfase"/>
</dbReference>
<dbReference type="InterPro" id="IPR015421">
    <property type="entry name" value="PyrdxlP-dep_Trfase_major"/>
</dbReference>
<dbReference type="PROSITE" id="PS00105">
    <property type="entry name" value="AA_TRANSFER_CLASS_1"/>
    <property type="match status" value="1"/>
</dbReference>
<dbReference type="InterPro" id="IPR004839">
    <property type="entry name" value="Aminotransferase_I/II_large"/>
</dbReference>
<dbReference type="PANTHER" id="PTHR43510">
    <property type="entry name" value="AMINOTRANSFERASE FUNCTION, HYPOTHETICAL (EUROFUNG)"/>
    <property type="match status" value="1"/>
</dbReference>
<dbReference type="STRING" id="1392250.A0A2I2FXW3"/>
<dbReference type="SUPFAM" id="SSF53383">
    <property type="entry name" value="PLP-dependent transferases"/>
    <property type="match status" value="1"/>
</dbReference>
<dbReference type="RefSeq" id="XP_024700769.1">
    <property type="nucleotide sequence ID" value="XM_024844620.1"/>
</dbReference>
<keyword evidence="5" id="KW-1185">Reference proteome</keyword>
<evidence type="ECO:0000256" key="2">
    <source>
        <dbReference type="ARBA" id="ARBA00022898"/>
    </source>
</evidence>
<keyword evidence="2" id="KW-0663">Pyridoxal phosphate</keyword>
<dbReference type="PANTHER" id="PTHR43510:SF1">
    <property type="entry name" value="AMINOTRANSFERASE FUNCTION, HYPOTHETICAL (EUROFUNG)"/>
    <property type="match status" value="1"/>
</dbReference>
<dbReference type="GO" id="GO:0030170">
    <property type="term" value="F:pyridoxal phosphate binding"/>
    <property type="evidence" value="ECO:0007669"/>
    <property type="project" value="InterPro"/>
</dbReference>
<dbReference type="AlphaFoldDB" id="A0A2I2FXW3"/>
<evidence type="ECO:0000259" key="3">
    <source>
        <dbReference type="Pfam" id="PF00155"/>
    </source>
</evidence>
<dbReference type="CDD" id="cd00609">
    <property type="entry name" value="AAT_like"/>
    <property type="match status" value="1"/>
</dbReference>
<dbReference type="Gene3D" id="3.90.1150.10">
    <property type="entry name" value="Aspartate Aminotransferase, domain 1"/>
    <property type="match status" value="1"/>
</dbReference>
<comment type="similarity">
    <text evidence="1">Belongs to the class-I pyridoxal-phosphate-dependent aminotransferase family.</text>
</comment>
<dbReference type="Proteomes" id="UP000234275">
    <property type="component" value="Unassembled WGS sequence"/>
</dbReference>
<dbReference type="EMBL" id="MSFO01000007">
    <property type="protein sequence ID" value="PLB45467.1"/>
    <property type="molecule type" value="Genomic_DNA"/>
</dbReference>
<accession>A0A2I2FXW3</accession>
<dbReference type="GO" id="GO:0008483">
    <property type="term" value="F:transaminase activity"/>
    <property type="evidence" value="ECO:0007669"/>
    <property type="project" value="UniProtKB-KW"/>
</dbReference>
<dbReference type="InterPro" id="IPR004838">
    <property type="entry name" value="NHTrfase_class1_PyrdxlP-BS"/>
</dbReference>
<gene>
    <name evidence="4" type="ORF">P170DRAFT_364006</name>
</gene>
<evidence type="ECO:0000313" key="5">
    <source>
        <dbReference type="Proteomes" id="UP000234275"/>
    </source>
</evidence>
<organism evidence="4 5">
    <name type="scientific">Aspergillus steynii IBT 23096</name>
    <dbReference type="NCBI Taxonomy" id="1392250"/>
    <lineage>
        <taxon>Eukaryota</taxon>
        <taxon>Fungi</taxon>
        <taxon>Dikarya</taxon>
        <taxon>Ascomycota</taxon>
        <taxon>Pezizomycotina</taxon>
        <taxon>Eurotiomycetes</taxon>
        <taxon>Eurotiomycetidae</taxon>
        <taxon>Eurotiales</taxon>
        <taxon>Aspergillaceae</taxon>
        <taxon>Aspergillus</taxon>
        <taxon>Aspergillus subgen. Circumdati</taxon>
    </lineage>
</organism>
<dbReference type="VEuPathDB" id="FungiDB:P170DRAFT_364006"/>
<dbReference type="GeneID" id="36552320"/>
<name>A0A2I2FXW3_9EURO</name>
<proteinExistence type="inferred from homology"/>
<reference evidence="4 5" key="1">
    <citation type="submission" date="2016-12" db="EMBL/GenBank/DDBJ databases">
        <title>The genomes of Aspergillus section Nigri reveals drivers in fungal speciation.</title>
        <authorList>
            <consortium name="DOE Joint Genome Institute"/>
            <person name="Vesth T.C."/>
            <person name="Nybo J."/>
            <person name="Theobald S."/>
            <person name="Brandl J."/>
            <person name="Frisvad J.C."/>
            <person name="Nielsen K.F."/>
            <person name="Lyhne E.K."/>
            <person name="Kogle M.E."/>
            <person name="Kuo A."/>
            <person name="Riley R."/>
            <person name="Clum A."/>
            <person name="Nolan M."/>
            <person name="Lipzen A."/>
            <person name="Salamov A."/>
            <person name="Henrissat B."/>
            <person name="Wiebenga A."/>
            <person name="De Vries R.P."/>
            <person name="Grigoriev I.V."/>
            <person name="Mortensen U.H."/>
            <person name="Andersen M.R."/>
            <person name="Baker S.E."/>
        </authorList>
    </citation>
    <scope>NUCLEOTIDE SEQUENCE [LARGE SCALE GENOMIC DNA]</scope>
    <source>
        <strain evidence="4 5">IBT 23096</strain>
    </source>
</reference>
<dbReference type="OrthoDB" id="7042322at2759"/>
<dbReference type="Gene3D" id="3.40.640.10">
    <property type="entry name" value="Type I PLP-dependent aspartate aminotransferase-like (Major domain)"/>
    <property type="match status" value="1"/>
</dbReference>
<dbReference type="InterPro" id="IPR015422">
    <property type="entry name" value="PyrdxlP-dep_Trfase_small"/>
</dbReference>
<feature type="domain" description="Aminotransferase class I/classII large" evidence="3">
    <location>
        <begin position="53"/>
        <end position="386"/>
    </location>
</feature>
<comment type="caution">
    <text evidence="4">The sequence shown here is derived from an EMBL/GenBank/DDBJ whole genome shotgun (WGS) entry which is preliminary data.</text>
</comment>
<keyword evidence="4" id="KW-0032">Aminotransferase</keyword>
<keyword evidence="4" id="KW-0808">Transferase</keyword>
<sequence>MVQFKEFAVEQWMDKYELQAQYNVAETCCASISVNDLQEISEDKSTSPLDLSSKLTYGAIRGSERLRSTLANLYSVKTPTPLPQDNVLITTGAIHANFLLLYSLVGPGDHVICHYPTYQQLYSVPESLGAEVSLWKSKEKDGWKLDIEELKTLIRPNTKLIILNNPQNPTGAVIPQATLEEIVKIARSSSIYIHADEVYRPIFHSITPMDADFPSSLLSLGYERTIVTGSLSKAYSLAGIRVGWIASRDRSVIETCAAARDYTTISVSQLDDAVASYALAPACLHGLLKRNIELAKTNLAILETFIESHRWACEWVKPRAGTTAFVRFNKMGKPVDDVAFCETLLQRTGVMFVPGSLCFGEGEDFHGYVRIGFVQETEVLKKGLEALASFMDEGYDEVPVVRKKPLMVASSE</sequence>
<evidence type="ECO:0000256" key="1">
    <source>
        <dbReference type="ARBA" id="ARBA00007441"/>
    </source>
</evidence>
<dbReference type="Pfam" id="PF00155">
    <property type="entry name" value="Aminotran_1_2"/>
    <property type="match status" value="1"/>
</dbReference>
<evidence type="ECO:0000313" key="4">
    <source>
        <dbReference type="EMBL" id="PLB45467.1"/>
    </source>
</evidence>
<protein>
    <submittedName>
        <fullName evidence="4">Aspartate/tyrosine/aromatic aminotransferase</fullName>
    </submittedName>
</protein>